<keyword evidence="6" id="KW-1185">Reference proteome</keyword>
<dbReference type="InterPro" id="IPR029787">
    <property type="entry name" value="Nucleotide_cyclase"/>
</dbReference>
<dbReference type="CDD" id="cd01948">
    <property type="entry name" value="EAL"/>
    <property type="match status" value="1"/>
</dbReference>
<dbReference type="Gene3D" id="3.20.20.450">
    <property type="entry name" value="EAL domain"/>
    <property type="match status" value="1"/>
</dbReference>
<dbReference type="InterPro" id="IPR043128">
    <property type="entry name" value="Rev_trsase/Diguanyl_cyclase"/>
</dbReference>
<dbReference type="InterPro" id="IPR052155">
    <property type="entry name" value="Biofilm_reg_signaling"/>
</dbReference>
<dbReference type="RefSeq" id="WP_174495018.1">
    <property type="nucleotide sequence ID" value="NZ_CADDWK010000002.1"/>
</dbReference>
<gene>
    <name evidence="5" type="ORF">HNQ94_000754</name>
</gene>
<dbReference type="SMART" id="SM00052">
    <property type="entry name" value="EAL"/>
    <property type="match status" value="1"/>
</dbReference>
<dbReference type="NCBIfam" id="TIGR00254">
    <property type="entry name" value="GGDEF"/>
    <property type="match status" value="1"/>
</dbReference>
<dbReference type="InterPro" id="IPR001633">
    <property type="entry name" value="EAL_dom"/>
</dbReference>
<feature type="domain" description="PAS" evidence="1">
    <location>
        <begin position="11"/>
        <end position="42"/>
    </location>
</feature>
<evidence type="ECO:0000259" key="4">
    <source>
        <dbReference type="PROSITE" id="PS50887"/>
    </source>
</evidence>
<dbReference type="Pfam" id="PF08448">
    <property type="entry name" value="PAS_4"/>
    <property type="match status" value="1"/>
</dbReference>
<dbReference type="Pfam" id="PF13426">
    <property type="entry name" value="PAS_9"/>
    <property type="match status" value="1"/>
</dbReference>
<dbReference type="Pfam" id="PF00563">
    <property type="entry name" value="EAL"/>
    <property type="match status" value="1"/>
</dbReference>
<dbReference type="SMART" id="SM00267">
    <property type="entry name" value="GGDEF"/>
    <property type="match status" value="1"/>
</dbReference>
<dbReference type="InterPro" id="IPR000700">
    <property type="entry name" value="PAS-assoc_C"/>
</dbReference>
<dbReference type="FunFam" id="3.30.70.270:FF:000001">
    <property type="entry name" value="Diguanylate cyclase domain protein"/>
    <property type="match status" value="1"/>
</dbReference>
<evidence type="ECO:0000313" key="5">
    <source>
        <dbReference type="EMBL" id="MBB6452309.1"/>
    </source>
</evidence>
<dbReference type="SMART" id="SM00091">
    <property type="entry name" value="PAS"/>
    <property type="match status" value="3"/>
</dbReference>
<evidence type="ECO:0000313" key="6">
    <source>
        <dbReference type="Proteomes" id="UP000581688"/>
    </source>
</evidence>
<reference evidence="5 6" key="1">
    <citation type="submission" date="2020-08" db="EMBL/GenBank/DDBJ databases">
        <title>Genomic Encyclopedia of Type Strains, Phase IV (KMG-IV): sequencing the most valuable type-strain genomes for metagenomic binning, comparative biology and taxonomic classification.</title>
        <authorList>
            <person name="Goeker M."/>
        </authorList>
    </citation>
    <scope>NUCLEOTIDE SEQUENCE [LARGE SCALE GENOMIC DNA]</scope>
    <source>
        <strain evidence="5 6">DSM 19612</strain>
    </source>
</reference>
<dbReference type="SMART" id="SM00086">
    <property type="entry name" value="PAC"/>
    <property type="match status" value="2"/>
</dbReference>
<dbReference type="Pfam" id="PF13188">
    <property type="entry name" value="PAS_8"/>
    <property type="match status" value="1"/>
</dbReference>
<feature type="domain" description="GGDEF" evidence="4">
    <location>
        <begin position="422"/>
        <end position="554"/>
    </location>
</feature>
<dbReference type="InterPro" id="IPR000014">
    <property type="entry name" value="PAS"/>
</dbReference>
<dbReference type="PROSITE" id="PS50883">
    <property type="entry name" value="EAL"/>
    <property type="match status" value="1"/>
</dbReference>
<dbReference type="CDD" id="cd00130">
    <property type="entry name" value="PAS"/>
    <property type="match status" value="2"/>
</dbReference>
<proteinExistence type="predicted"/>
<feature type="domain" description="PAS" evidence="1">
    <location>
        <begin position="267"/>
        <end position="337"/>
    </location>
</feature>
<evidence type="ECO:0000259" key="1">
    <source>
        <dbReference type="PROSITE" id="PS50112"/>
    </source>
</evidence>
<dbReference type="InterPro" id="IPR000160">
    <property type="entry name" value="GGDEF_dom"/>
</dbReference>
<dbReference type="PROSITE" id="PS50112">
    <property type="entry name" value="PAS"/>
    <property type="match status" value="2"/>
</dbReference>
<dbReference type="SUPFAM" id="SSF55073">
    <property type="entry name" value="Nucleotide cyclase"/>
    <property type="match status" value="1"/>
</dbReference>
<dbReference type="Gene3D" id="3.30.450.20">
    <property type="entry name" value="PAS domain"/>
    <property type="match status" value="3"/>
</dbReference>
<name>A0A841PTZ1_9BACI</name>
<dbReference type="InterPro" id="IPR001610">
    <property type="entry name" value="PAC"/>
</dbReference>
<dbReference type="PROSITE" id="PS50113">
    <property type="entry name" value="PAC"/>
    <property type="match status" value="1"/>
</dbReference>
<dbReference type="CDD" id="cd01949">
    <property type="entry name" value="GGDEF"/>
    <property type="match status" value="1"/>
</dbReference>
<dbReference type="Gene3D" id="3.30.70.270">
    <property type="match status" value="1"/>
</dbReference>
<dbReference type="InterPro" id="IPR035919">
    <property type="entry name" value="EAL_sf"/>
</dbReference>
<dbReference type="FunFam" id="3.20.20.450:FF:000001">
    <property type="entry name" value="Cyclic di-GMP phosphodiesterase yahA"/>
    <property type="match status" value="1"/>
</dbReference>
<comment type="caution">
    <text evidence="5">The sequence shown here is derived from an EMBL/GenBank/DDBJ whole genome shotgun (WGS) entry which is preliminary data.</text>
</comment>
<dbReference type="Proteomes" id="UP000581688">
    <property type="component" value="Unassembled WGS sequence"/>
</dbReference>
<dbReference type="SUPFAM" id="SSF55785">
    <property type="entry name" value="PYP-like sensor domain (PAS domain)"/>
    <property type="match status" value="3"/>
</dbReference>
<dbReference type="PANTHER" id="PTHR44757">
    <property type="entry name" value="DIGUANYLATE CYCLASE DGCP"/>
    <property type="match status" value="1"/>
</dbReference>
<dbReference type="EMBL" id="JACHGH010000002">
    <property type="protein sequence ID" value="MBB6452309.1"/>
    <property type="molecule type" value="Genomic_DNA"/>
</dbReference>
<feature type="domain" description="EAL" evidence="3">
    <location>
        <begin position="563"/>
        <end position="813"/>
    </location>
</feature>
<dbReference type="InterPro" id="IPR035965">
    <property type="entry name" value="PAS-like_dom_sf"/>
</dbReference>
<dbReference type="AlphaFoldDB" id="A0A841PTZ1"/>
<accession>A0A841PTZ1</accession>
<evidence type="ECO:0000259" key="2">
    <source>
        <dbReference type="PROSITE" id="PS50113"/>
    </source>
</evidence>
<sequence>MFFRKEWENKEEEILSTAIETIEDGIIVIDQYSKVVYVNPAFRAKYNLPNKNDKIEDWLNLCRFYHADGKTLITEEENPINKVLNKYDVEDMEIGFKLPQYPMHFYNIKGKSLYDKKTNQVVGAVFTAHEITKRKATEDDLNKSREDFLNLFEHSPEAMVIHRERVIIYANDAAVRLLKASNVEDLIGKSLMHMFPKDIREETEARMMQALKGDVETKEYKLRALDGSDIYVELNLKKINFQGKPALLSIGRDTSEKNKMMEKIQESEERYRSLFMNHSDAIMTFDEKGNFVSCNPMVDDISGYKPEELVGKPFAPLIIPKDTEKVKEHFLKALQGETQHYECQIKHKDGHIVQLQLTTVPIIIKGRVVGVFGVAKDITEQKEMEEKIKHLAFHDDLTGLPNRKLFTEKLAKSIDNAKKENGKLAVVFLDLDRFKFINDTLGHLAGDELLMKVANRLEGVLSFEDTVSRLGGDEFIILLNNINEIDIDKIGKKILENFQEPFFINEQEIHTTPSIGISMYPDSGADIDTLIKNADIAMYGAKEQGKNNYQFYSNKMNKLIQRKTQIEKGLRNAISKEELYLVYQPQYQLRTKNMTGAEALLRWKHPEWGPISPAEFIPIAEETGLIVSIGEWVIEEALIQLRSWLDQGHFPMRMSINISVRQIREQNIYRFIKKLLQKYNIPAKLICLEITETVLQKRDEAVPVLQKLHSLGICISIDDFGTGFSSLSYLKHFPLDVLKVDKSFVDDISNGQKDYPIIQSIIDLGKNLNLQVIAEGIETEDQLLLLEKMDCDIGQGYYLNKPLSSDDFKIIMP</sequence>
<dbReference type="SUPFAM" id="SSF141868">
    <property type="entry name" value="EAL domain-like"/>
    <property type="match status" value="1"/>
</dbReference>
<feature type="domain" description="PAC" evidence="2">
    <location>
        <begin position="339"/>
        <end position="390"/>
    </location>
</feature>
<evidence type="ECO:0000259" key="3">
    <source>
        <dbReference type="PROSITE" id="PS50883"/>
    </source>
</evidence>
<dbReference type="Pfam" id="PF00990">
    <property type="entry name" value="GGDEF"/>
    <property type="match status" value="1"/>
</dbReference>
<dbReference type="NCBIfam" id="TIGR00229">
    <property type="entry name" value="sensory_box"/>
    <property type="match status" value="2"/>
</dbReference>
<protein>
    <submittedName>
        <fullName evidence="5">Diguanylate cyclase (GGDEF)-like protein/PAS domain S-box-containing protein</fullName>
    </submittedName>
</protein>
<organism evidence="5 6">
    <name type="scientific">Salirhabdus euzebyi</name>
    <dbReference type="NCBI Taxonomy" id="394506"/>
    <lineage>
        <taxon>Bacteria</taxon>
        <taxon>Bacillati</taxon>
        <taxon>Bacillota</taxon>
        <taxon>Bacilli</taxon>
        <taxon>Bacillales</taxon>
        <taxon>Bacillaceae</taxon>
        <taxon>Salirhabdus</taxon>
    </lineage>
</organism>
<dbReference type="PANTHER" id="PTHR44757:SF2">
    <property type="entry name" value="BIOFILM ARCHITECTURE MAINTENANCE PROTEIN MBAA"/>
    <property type="match status" value="1"/>
</dbReference>
<dbReference type="PROSITE" id="PS50887">
    <property type="entry name" value="GGDEF"/>
    <property type="match status" value="1"/>
</dbReference>
<dbReference type="InterPro" id="IPR013656">
    <property type="entry name" value="PAS_4"/>
</dbReference>